<organism evidence="1 2">
    <name type="scientific">Tetranychus urticae</name>
    <name type="common">Two-spotted spider mite</name>
    <dbReference type="NCBI Taxonomy" id="32264"/>
    <lineage>
        <taxon>Eukaryota</taxon>
        <taxon>Metazoa</taxon>
        <taxon>Ecdysozoa</taxon>
        <taxon>Arthropoda</taxon>
        <taxon>Chelicerata</taxon>
        <taxon>Arachnida</taxon>
        <taxon>Acari</taxon>
        <taxon>Acariformes</taxon>
        <taxon>Trombidiformes</taxon>
        <taxon>Prostigmata</taxon>
        <taxon>Eleutherengona</taxon>
        <taxon>Raphignathae</taxon>
        <taxon>Tetranychoidea</taxon>
        <taxon>Tetranychidae</taxon>
        <taxon>Tetranychus</taxon>
    </lineage>
</organism>
<dbReference type="Gene3D" id="3.40.50.1820">
    <property type="entry name" value="alpha/beta hydrolase"/>
    <property type="match status" value="1"/>
</dbReference>
<dbReference type="PANTHER" id="PTHR47533">
    <property type="entry name" value="PROTEIN CBG21859"/>
    <property type="match status" value="1"/>
</dbReference>
<dbReference type="OrthoDB" id="6431331at2759"/>
<dbReference type="Proteomes" id="UP000015104">
    <property type="component" value="Unassembled WGS sequence"/>
</dbReference>
<gene>
    <name evidence="1" type="primary">107365461</name>
</gene>
<dbReference type="KEGG" id="tut:107365461"/>
<protein>
    <recommendedName>
        <fullName evidence="3">AB hydrolase-1 domain-containing protein</fullName>
    </recommendedName>
</protein>
<keyword evidence="2" id="KW-1185">Reference proteome</keyword>
<dbReference type="ESTHER" id="tetur-t1kmr7">
    <property type="family name" value="Duf_1057"/>
</dbReference>
<dbReference type="AlphaFoldDB" id="T1KMR7"/>
<accession>T1KMR7</accession>
<proteinExistence type="predicted"/>
<dbReference type="eggNOG" id="ENOG502SAAS">
    <property type="taxonomic scope" value="Eukaryota"/>
</dbReference>
<reference evidence="1" key="2">
    <citation type="submission" date="2015-06" db="UniProtKB">
        <authorList>
            <consortium name="EnsemblMetazoa"/>
        </authorList>
    </citation>
    <scope>IDENTIFICATION</scope>
</reference>
<name>T1KMR7_TETUR</name>
<dbReference type="PANTHER" id="PTHR47533:SF4">
    <property type="entry name" value="AB HYDROLASE-1 DOMAIN-CONTAINING PROTEIN"/>
    <property type="match status" value="1"/>
</dbReference>
<dbReference type="Pfam" id="PF06342">
    <property type="entry name" value="DUF1057"/>
    <property type="match status" value="1"/>
</dbReference>
<dbReference type="InterPro" id="IPR010463">
    <property type="entry name" value="DUF1057"/>
</dbReference>
<dbReference type="OMA" id="YEMIDIM"/>
<reference evidence="2" key="1">
    <citation type="submission" date="2011-08" db="EMBL/GenBank/DDBJ databases">
        <authorList>
            <person name="Rombauts S."/>
        </authorList>
    </citation>
    <scope>NUCLEOTIDE SEQUENCE</scope>
    <source>
        <strain evidence="2">London</strain>
    </source>
</reference>
<dbReference type="SUPFAM" id="SSF53474">
    <property type="entry name" value="alpha/beta-Hydrolases"/>
    <property type="match status" value="1"/>
</dbReference>
<dbReference type="HOGENOM" id="CLU_066089_0_0_1"/>
<dbReference type="EMBL" id="CAEY01000249">
    <property type="status" value="NOT_ANNOTATED_CDS"/>
    <property type="molecule type" value="Genomic_DNA"/>
</dbReference>
<sequence length="338" mass="38801">MKDSPEISEICSENVLRIQVETCSSLYEKWKDEKSWFHNVPRKGISTEVEYIDTRPDAGNTLPVVLCLHGAPGSHQDFSLLRSRLISYPIRIICPNFPTYSLTKTKKFGHYAEEKAEYILDFLKALELTRVDMLIGHSSSIYPSVIILDSEYGSTLKSLVFLNPCGHRRIQAMKYPILDKTSAYFYQYKFFRFFIKHLGKPVLVITKCPVKLENMDNLFLSVTTVNHSHYKRLSEKLEKLKANKEIAKMLIFAENDKLIQKEIFYEMAKMLGIESDNIEVYDHNGLQQKSSMDSGYPKGIALQDGGHYAFLSHSKIVNNAIAEMVENVLLLANEHESR</sequence>
<evidence type="ECO:0000313" key="1">
    <source>
        <dbReference type="EnsemblMetazoa" id="tetur15g02620.1"/>
    </source>
</evidence>
<dbReference type="InterPro" id="IPR029058">
    <property type="entry name" value="AB_hydrolase_fold"/>
</dbReference>
<dbReference type="EnsemblMetazoa" id="tetur15g02620.1">
    <property type="protein sequence ID" value="tetur15g02620.1"/>
    <property type="gene ID" value="tetur15g02620"/>
</dbReference>
<evidence type="ECO:0008006" key="3">
    <source>
        <dbReference type="Google" id="ProtNLM"/>
    </source>
</evidence>
<evidence type="ECO:0000313" key="2">
    <source>
        <dbReference type="Proteomes" id="UP000015104"/>
    </source>
</evidence>